<proteinExistence type="predicted"/>
<dbReference type="PROSITE" id="PS50977">
    <property type="entry name" value="HTH_TETR_2"/>
    <property type="match status" value="1"/>
</dbReference>
<dbReference type="InterPro" id="IPR036271">
    <property type="entry name" value="Tet_transcr_reg_TetR-rel_C_sf"/>
</dbReference>
<evidence type="ECO:0000256" key="1">
    <source>
        <dbReference type="ARBA" id="ARBA00023125"/>
    </source>
</evidence>
<dbReference type="Gene3D" id="1.10.357.10">
    <property type="entry name" value="Tetracycline Repressor, domain 2"/>
    <property type="match status" value="2"/>
</dbReference>
<dbReference type="RefSeq" id="WP_169500119.1">
    <property type="nucleotide sequence ID" value="NZ_JABBFZ010000017.1"/>
</dbReference>
<dbReference type="EMBL" id="JABBFZ010000017">
    <property type="protein sequence ID" value="NML33927.1"/>
    <property type="molecule type" value="Genomic_DNA"/>
</dbReference>
<keyword evidence="1 2" id="KW-0238">DNA-binding</keyword>
<feature type="domain" description="HTH tetR-type" evidence="4">
    <location>
        <begin position="12"/>
        <end position="72"/>
    </location>
</feature>
<dbReference type="GO" id="GO:0000976">
    <property type="term" value="F:transcription cis-regulatory region binding"/>
    <property type="evidence" value="ECO:0007669"/>
    <property type="project" value="TreeGrafter"/>
</dbReference>
<evidence type="ECO:0000313" key="5">
    <source>
        <dbReference type="EMBL" id="NML33927.1"/>
    </source>
</evidence>
<organism evidence="5 6">
    <name type="scientific">Paraburkholderia antibiotica</name>
    <dbReference type="NCBI Taxonomy" id="2728839"/>
    <lineage>
        <taxon>Bacteria</taxon>
        <taxon>Pseudomonadati</taxon>
        <taxon>Pseudomonadota</taxon>
        <taxon>Betaproteobacteria</taxon>
        <taxon>Burkholderiales</taxon>
        <taxon>Burkholderiaceae</taxon>
        <taxon>Paraburkholderia</taxon>
    </lineage>
</organism>
<dbReference type="AlphaFoldDB" id="A0A7X9ZZW8"/>
<dbReference type="InterPro" id="IPR001647">
    <property type="entry name" value="HTH_TetR"/>
</dbReference>
<dbReference type="SUPFAM" id="SSF48498">
    <property type="entry name" value="Tetracyclin repressor-like, C-terminal domain"/>
    <property type="match status" value="2"/>
</dbReference>
<evidence type="ECO:0000256" key="3">
    <source>
        <dbReference type="SAM" id="MobiDB-lite"/>
    </source>
</evidence>
<gene>
    <name evidence="5" type="ORF">HHL14_24235</name>
</gene>
<dbReference type="PANTHER" id="PTHR30055">
    <property type="entry name" value="HTH-TYPE TRANSCRIPTIONAL REGULATOR RUTR"/>
    <property type="match status" value="1"/>
</dbReference>
<feature type="region of interest" description="Disordered" evidence="3">
    <location>
        <begin position="176"/>
        <end position="205"/>
    </location>
</feature>
<dbReference type="Proteomes" id="UP000583127">
    <property type="component" value="Unassembled WGS sequence"/>
</dbReference>
<feature type="compositionally biased region" description="Basic residues" evidence="3">
    <location>
        <begin position="340"/>
        <end position="350"/>
    </location>
</feature>
<dbReference type="InterPro" id="IPR009057">
    <property type="entry name" value="Homeodomain-like_sf"/>
</dbReference>
<comment type="caution">
    <text evidence="5">The sequence shown here is derived from an EMBL/GenBank/DDBJ whole genome shotgun (WGS) entry which is preliminary data.</text>
</comment>
<protein>
    <submittedName>
        <fullName evidence="5">TetR/AcrR family transcriptional regulator</fullName>
    </submittedName>
</protein>
<evidence type="ECO:0000256" key="2">
    <source>
        <dbReference type="PROSITE-ProRule" id="PRU00335"/>
    </source>
</evidence>
<name>A0A7X9ZZW8_9BURK</name>
<feature type="region of interest" description="Disordered" evidence="3">
    <location>
        <begin position="140"/>
        <end position="162"/>
    </location>
</feature>
<dbReference type="Pfam" id="PF00440">
    <property type="entry name" value="TetR_N"/>
    <property type="match status" value="1"/>
</dbReference>
<reference evidence="5 6" key="1">
    <citation type="submission" date="2020-04" db="EMBL/GenBank/DDBJ databases">
        <title>Paraburkholderia sp. G-4-1-8 isolated from soil.</title>
        <authorList>
            <person name="Dahal R.H."/>
        </authorList>
    </citation>
    <scope>NUCLEOTIDE SEQUENCE [LARGE SCALE GENOMIC DNA]</scope>
    <source>
        <strain evidence="5 6">G-4-1-8</strain>
    </source>
</reference>
<dbReference type="InterPro" id="IPR050109">
    <property type="entry name" value="HTH-type_TetR-like_transc_reg"/>
</dbReference>
<sequence>MGIAERKNRQKQALRERILDAARRIVMREGFAALSMRKIADAIEYSPATLYLHFESRDEIARALCEEGFAQLLERLVPLAQIADPAERLQAFGRAYVAFGVEHPQTYRLIFMEDPSYTGAALGRPAGAAADGRGQGAAAAEAGRGAGGSDAGGAGVQAQTEAAAGTEAVIEASIEAGAPTGIPAQTSPDDPTGTADKPAAETGDDPGAAALRLMIDALDELRAAGRLSASIAALEPAIWAEALWASLHGIVALNLTCPIFPGAPLDTIVGVTLDAWLGVLQSVQPAQPTEPAQLTGAAIPPRPSGKAAPRARKSAASASNEPSAQPVAKSTDEPADPHPKRPTRRKAASA</sequence>
<keyword evidence="6" id="KW-1185">Reference proteome</keyword>
<accession>A0A7X9ZZW8</accession>
<feature type="region of interest" description="Disordered" evidence="3">
    <location>
        <begin position="288"/>
        <end position="350"/>
    </location>
</feature>
<feature type="DNA-binding region" description="H-T-H motif" evidence="2">
    <location>
        <begin position="35"/>
        <end position="54"/>
    </location>
</feature>
<dbReference type="PANTHER" id="PTHR30055:SF212">
    <property type="entry name" value="TETR-FAMILY FAMILY TRANSCRIPTIONAL REGULATOR"/>
    <property type="match status" value="1"/>
</dbReference>
<evidence type="ECO:0000259" key="4">
    <source>
        <dbReference type="PROSITE" id="PS50977"/>
    </source>
</evidence>
<feature type="compositionally biased region" description="Gly residues" evidence="3">
    <location>
        <begin position="144"/>
        <end position="155"/>
    </location>
</feature>
<dbReference type="SUPFAM" id="SSF46689">
    <property type="entry name" value="Homeodomain-like"/>
    <property type="match status" value="1"/>
</dbReference>
<dbReference type="GO" id="GO:0003700">
    <property type="term" value="F:DNA-binding transcription factor activity"/>
    <property type="evidence" value="ECO:0007669"/>
    <property type="project" value="TreeGrafter"/>
</dbReference>
<dbReference type="PRINTS" id="PR00455">
    <property type="entry name" value="HTHTETR"/>
</dbReference>
<feature type="compositionally biased region" description="Basic and acidic residues" evidence="3">
    <location>
        <begin position="330"/>
        <end position="339"/>
    </location>
</feature>
<evidence type="ECO:0000313" key="6">
    <source>
        <dbReference type="Proteomes" id="UP000583127"/>
    </source>
</evidence>